<protein>
    <submittedName>
        <fullName evidence="1">Uncharacterized protein</fullName>
    </submittedName>
</protein>
<organism evidence="1 2">
    <name type="scientific">Violaceomyces palustris</name>
    <dbReference type="NCBI Taxonomy" id="1673888"/>
    <lineage>
        <taxon>Eukaryota</taxon>
        <taxon>Fungi</taxon>
        <taxon>Dikarya</taxon>
        <taxon>Basidiomycota</taxon>
        <taxon>Ustilaginomycotina</taxon>
        <taxon>Ustilaginomycetes</taxon>
        <taxon>Violaceomycetales</taxon>
        <taxon>Violaceomycetaceae</taxon>
        <taxon>Violaceomyces</taxon>
    </lineage>
</organism>
<evidence type="ECO:0000313" key="1">
    <source>
        <dbReference type="EMBL" id="PWN52291.1"/>
    </source>
</evidence>
<dbReference type="EMBL" id="KZ819786">
    <property type="protein sequence ID" value="PWN52291.1"/>
    <property type="molecule type" value="Genomic_DNA"/>
</dbReference>
<name>A0ACD0P2S6_9BASI</name>
<proteinExistence type="predicted"/>
<gene>
    <name evidence="1" type="ORF">IE53DRAFT_8153</name>
</gene>
<evidence type="ECO:0000313" key="2">
    <source>
        <dbReference type="Proteomes" id="UP000245626"/>
    </source>
</evidence>
<sequence length="415" mass="47379">MLLKGGAKLSRALVQSLICNRMQVESMDYVFDIAGTWGSNIPMSSMAAILQEACRLYGDNIQLVYDEMDQVKFEDWISFPDSMYADNEIEELFTKANFLPLPHSSCIYNDMAKAISKWPKIFSLAKANGWILEDEDRDEVFRCILKNVGQDPQEIAENAKGLSKDPDLWISKTVASEVIKRMFEHPVGLTSHSNSVSSPNELVSTPYKALLLLDRRGDLRFPLEEVVKDTLIPLGFQLNHDFKAQVLFRLSEDFPIINAMAGWPMVGSVFSLDSKGNGLSMDEIHERLKNIEVKEDYILKALVKNSAQKATPLLYARKYLGGFDEKRFLEERLLPQLIEQPYKGKLLLSLNKEVDGFEELLEKEIIKQGETIVPFTYTCTCYVEICCFCQPDRMFLFLTPILSHSLDRLLHSDRF</sequence>
<reference evidence="1 2" key="1">
    <citation type="journal article" date="2018" name="Mol. Biol. Evol.">
        <title>Broad Genomic Sampling Reveals a Smut Pathogenic Ancestry of the Fungal Clade Ustilaginomycotina.</title>
        <authorList>
            <person name="Kijpornyongpan T."/>
            <person name="Mondo S.J."/>
            <person name="Barry K."/>
            <person name="Sandor L."/>
            <person name="Lee J."/>
            <person name="Lipzen A."/>
            <person name="Pangilinan J."/>
            <person name="LaButti K."/>
            <person name="Hainaut M."/>
            <person name="Henrissat B."/>
            <person name="Grigoriev I.V."/>
            <person name="Spatafora J.W."/>
            <person name="Aime M.C."/>
        </authorList>
    </citation>
    <scope>NUCLEOTIDE SEQUENCE [LARGE SCALE GENOMIC DNA]</scope>
    <source>
        <strain evidence="1 2">SA 807</strain>
    </source>
</reference>
<dbReference type="Proteomes" id="UP000245626">
    <property type="component" value="Unassembled WGS sequence"/>
</dbReference>
<accession>A0ACD0P2S6</accession>
<keyword evidence="2" id="KW-1185">Reference proteome</keyword>